<protein>
    <submittedName>
        <fullName evidence="1">Aminotransferase</fullName>
    </submittedName>
</protein>
<reference evidence="2" key="1">
    <citation type="submission" date="2017-09" db="EMBL/GenBank/DDBJ databases">
        <title>The Reconstruction of 2,631 Draft Metagenome-Assembled Genomes from the Global Oceans.</title>
        <authorList>
            <person name="Tully B.J."/>
            <person name="Graham E.D."/>
            <person name="Heidelberg J.F."/>
        </authorList>
    </citation>
    <scope>NUCLEOTIDE SEQUENCE [LARGE SCALE GENOMIC DNA]</scope>
</reference>
<dbReference type="Proteomes" id="UP000226525">
    <property type="component" value="Unassembled WGS sequence"/>
</dbReference>
<sequence>MHWKNNPVEKIKAWESDLADNHQKFIKDSLRLDLTRGKPAIEQLALADGLDGILKGNYLASDGTDTRNYGGLTGLPEARNLGAEWLGLPQEEVLVSGNSSLSIMYQVLHVGAHYGFGTTPWLQQSNPPEFLAVVPGYDRHFAICEKLGIKMVNVPMKADGPDMEMVEAQVRRPQVKGLWCVPKYSNPTGNIYGAEVVDRIARLGNQAASDFRIMWDNAYAVHDHYENAPELTNLMELCRMNGTQDSVFLFGSTSKVTLAGAGISFLGGSKANIEHFLEQMAYWTIGPDKVNQLRHTRFLPDLAAAKKHMKRHAEIIRPKFELVLKKLDESPRVQEMGNWISPEGGYFISFDSLPDHAKEIVRLAGEAGVKITPAGSTFPYRFDPEDKNIRLSPTYPSIEDLSMAMDVFVNCVQLATIRKHLGE</sequence>
<dbReference type="GO" id="GO:0004069">
    <property type="term" value="F:L-aspartate:2-oxoglutarate aminotransferase activity"/>
    <property type="evidence" value="ECO:0007669"/>
    <property type="project" value="InterPro"/>
</dbReference>
<proteinExistence type="predicted"/>
<name>A0A2D6YJJ1_9DELT</name>
<keyword evidence="1" id="KW-0808">Transferase</keyword>
<accession>A0A2D6YJJ1</accession>
<dbReference type="CDD" id="cd00609">
    <property type="entry name" value="AAT_like"/>
    <property type="match status" value="1"/>
</dbReference>
<dbReference type="Gene3D" id="3.90.1150.10">
    <property type="entry name" value="Aspartate Aminotransferase, domain 1"/>
    <property type="match status" value="1"/>
</dbReference>
<comment type="caution">
    <text evidence="1">The sequence shown here is derived from an EMBL/GenBank/DDBJ whole genome shotgun (WGS) entry which is preliminary data.</text>
</comment>
<keyword evidence="1" id="KW-0032">Aminotransferase</keyword>
<dbReference type="AlphaFoldDB" id="A0A2D6YJJ1"/>
<dbReference type="InterPro" id="IPR015421">
    <property type="entry name" value="PyrdxlP-dep_Trfase_major"/>
</dbReference>
<dbReference type="Pfam" id="PF12897">
    <property type="entry name" value="Asp_aminotransf"/>
    <property type="match status" value="1"/>
</dbReference>
<gene>
    <name evidence="1" type="ORF">CMN54_07505</name>
</gene>
<evidence type="ECO:0000313" key="2">
    <source>
        <dbReference type="Proteomes" id="UP000226525"/>
    </source>
</evidence>
<organism evidence="1 2">
    <name type="scientific">SAR324 cluster bacterium</name>
    <dbReference type="NCBI Taxonomy" id="2024889"/>
    <lineage>
        <taxon>Bacteria</taxon>
        <taxon>Deltaproteobacteria</taxon>
        <taxon>SAR324 cluster</taxon>
    </lineage>
</organism>
<dbReference type="PANTHER" id="PTHR43799:SF1">
    <property type="entry name" value="ASPARTATE AMINOTRANSFERASE"/>
    <property type="match status" value="1"/>
</dbReference>
<dbReference type="SUPFAM" id="SSF53383">
    <property type="entry name" value="PLP-dependent transferases"/>
    <property type="match status" value="1"/>
</dbReference>
<dbReference type="InterPro" id="IPR015422">
    <property type="entry name" value="PyrdxlP-dep_Trfase_small"/>
</dbReference>
<dbReference type="InterPro" id="IPR024551">
    <property type="entry name" value="AspAT_Ic"/>
</dbReference>
<dbReference type="InterPro" id="IPR015424">
    <property type="entry name" value="PyrdxlP-dep_Trfase"/>
</dbReference>
<dbReference type="Gene3D" id="3.40.640.10">
    <property type="entry name" value="Type I PLP-dependent aspartate aminotransferase-like (Major domain)"/>
    <property type="match status" value="1"/>
</dbReference>
<dbReference type="EMBL" id="NZEX01000086">
    <property type="protein sequence ID" value="MAH63275.1"/>
    <property type="molecule type" value="Genomic_DNA"/>
</dbReference>
<dbReference type="PANTHER" id="PTHR43799">
    <property type="entry name" value="AMINOTRANSFERASE, PUTATIVE-RELATED"/>
    <property type="match status" value="1"/>
</dbReference>
<evidence type="ECO:0000313" key="1">
    <source>
        <dbReference type="EMBL" id="MAH63275.1"/>
    </source>
</evidence>